<organism evidence="5 6">
    <name type="scientific">Trichoderma arundinaceum</name>
    <dbReference type="NCBI Taxonomy" id="490622"/>
    <lineage>
        <taxon>Eukaryota</taxon>
        <taxon>Fungi</taxon>
        <taxon>Dikarya</taxon>
        <taxon>Ascomycota</taxon>
        <taxon>Pezizomycotina</taxon>
        <taxon>Sordariomycetes</taxon>
        <taxon>Hypocreomycetidae</taxon>
        <taxon>Hypocreales</taxon>
        <taxon>Hypocreaceae</taxon>
        <taxon>Trichoderma</taxon>
    </lineage>
</organism>
<dbReference type="Pfam" id="PF02301">
    <property type="entry name" value="HORMA"/>
    <property type="match status" value="1"/>
</dbReference>
<dbReference type="InterPro" id="IPR003511">
    <property type="entry name" value="HORMA_dom"/>
</dbReference>
<feature type="region of interest" description="Disordered" evidence="2">
    <location>
        <begin position="233"/>
        <end position="265"/>
    </location>
</feature>
<protein>
    <submittedName>
        <fullName evidence="5">Horma domain-containing</fullName>
    </submittedName>
</protein>
<evidence type="ECO:0000313" key="5">
    <source>
        <dbReference type="EMBL" id="RFU75912.1"/>
    </source>
</evidence>
<dbReference type="OrthoDB" id="21254at2759"/>
<dbReference type="SUPFAM" id="SSF56019">
    <property type="entry name" value="The spindle assembly checkpoint protein mad2"/>
    <property type="match status" value="1"/>
</dbReference>
<dbReference type="PANTHER" id="PTHR11842:SF10">
    <property type="entry name" value="MITOTIC SPINDLE ASSEMBLY CHECKPOINT PROTEIN MAD2B"/>
    <property type="match status" value="1"/>
</dbReference>
<keyword evidence="3" id="KW-1133">Transmembrane helix</keyword>
<comment type="caution">
    <text evidence="5">The sequence shown here is derived from an EMBL/GenBank/DDBJ whole genome shotgun (WGS) entry which is preliminary data.</text>
</comment>
<feature type="region of interest" description="Disordered" evidence="2">
    <location>
        <begin position="1"/>
        <end position="30"/>
    </location>
</feature>
<dbReference type="EMBL" id="PXOA01000403">
    <property type="protein sequence ID" value="RFU75912.1"/>
    <property type="molecule type" value="Genomic_DNA"/>
</dbReference>
<feature type="compositionally biased region" description="Low complexity" evidence="2">
    <location>
        <begin position="1"/>
        <end position="14"/>
    </location>
</feature>
<evidence type="ECO:0000256" key="2">
    <source>
        <dbReference type="SAM" id="MobiDB-lite"/>
    </source>
</evidence>
<evidence type="ECO:0000256" key="3">
    <source>
        <dbReference type="SAM" id="Phobius"/>
    </source>
</evidence>
<name>A0A395NIK2_TRIAR</name>
<keyword evidence="3" id="KW-0812">Transmembrane</keyword>
<comment type="similarity">
    <text evidence="1">Belongs to the MAD2 family.</text>
</comment>
<reference evidence="5 6" key="1">
    <citation type="journal article" date="2018" name="PLoS Pathog.">
        <title>Evolution of structural diversity of trichothecenes, a family of toxins produced by plant pathogenic and entomopathogenic fungi.</title>
        <authorList>
            <person name="Proctor R.H."/>
            <person name="McCormick S.P."/>
            <person name="Kim H.S."/>
            <person name="Cardoza R.E."/>
            <person name="Stanley A.M."/>
            <person name="Lindo L."/>
            <person name="Kelly A."/>
            <person name="Brown D.W."/>
            <person name="Lee T."/>
            <person name="Vaughan M.M."/>
            <person name="Alexander N.J."/>
            <person name="Busman M."/>
            <person name="Gutierrez S."/>
        </authorList>
    </citation>
    <scope>NUCLEOTIDE SEQUENCE [LARGE SCALE GENOMIC DNA]</scope>
    <source>
        <strain evidence="5 6">IBT 40837</strain>
    </source>
</reference>
<dbReference type="InterPro" id="IPR036570">
    <property type="entry name" value="HORMA_dom_sf"/>
</dbReference>
<gene>
    <name evidence="5" type="ORF">TARUN_6374</name>
</gene>
<keyword evidence="3" id="KW-0472">Membrane</keyword>
<feature type="transmembrane region" description="Helical" evidence="3">
    <location>
        <begin position="36"/>
        <end position="59"/>
    </location>
</feature>
<dbReference type="Gene3D" id="3.30.900.10">
    <property type="entry name" value="HORMA domain"/>
    <property type="match status" value="1"/>
</dbReference>
<evidence type="ECO:0000313" key="6">
    <source>
        <dbReference type="Proteomes" id="UP000266272"/>
    </source>
</evidence>
<feature type="domain" description="HORMA" evidence="4">
    <location>
        <begin position="40"/>
        <end position="281"/>
    </location>
</feature>
<accession>A0A395NIK2</accession>
<dbReference type="PROSITE" id="PS50815">
    <property type="entry name" value="HORMA"/>
    <property type="match status" value="1"/>
</dbReference>
<evidence type="ECO:0000256" key="1">
    <source>
        <dbReference type="ARBA" id="ARBA00010348"/>
    </source>
</evidence>
<feature type="region of interest" description="Disordered" evidence="2">
    <location>
        <begin position="146"/>
        <end position="166"/>
    </location>
</feature>
<proteinExistence type="inferred from homology"/>
<feature type="region of interest" description="Disordered" evidence="2">
    <location>
        <begin position="285"/>
        <end position="309"/>
    </location>
</feature>
<dbReference type="Proteomes" id="UP000266272">
    <property type="component" value="Unassembled WGS sequence"/>
</dbReference>
<dbReference type="STRING" id="490622.A0A395NIK2"/>
<keyword evidence="6" id="KW-1185">Reference proteome</keyword>
<dbReference type="PANTHER" id="PTHR11842">
    <property type="entry name" value="MITOTIC SPINDLE ASSEMBLY CHECKPOINT PROTEIN MAD2"/>
    <property type="match status" value="1"/>
</dbReference>
<evidence type="ECO:0000259" key="4">
    <source>
        <dbReference type="PROSITE" id="PS50815"/>
    </source>
</evidence>
<dbReference type="AlphaFoldDB" id="A0A395NIK2"/>
<feature type="compositionally biased region" description="Low complexity" evidence="2">
    <location>
        <begin position="290"/>
        <end position="309"/>
    </location>
</feature>
<dbReference type="InterPro" id="IPR045091">
    <property type="entry name" value="Mad2-like"/>
</dbReference>
<dbReference type="GO" id="GO:0016035">
    <property type="term" value="C:zeta DNA polymerase complex"/>
    <property type="evidence" value="ECO:0007669"/>
    <property type="project" value="TreeGrafter"/>
</dbReference>
<sequence>MSASASAAASPSSQSHHHQREQDQQDQDQSGLSLPLIAATPLLTTFTSFLTIAIHSLLYHRNLYPPTSFLTARAFNLPVHQSRHPGVCAWVNDAVSAISNQLHLGAVQRIVFVVHGSPPQRKVCERWVFDVERFPAWGTRGEGPVLSAAESAEAAPTSHQQQPQEEDELMAEEVEDAIASEVADRLNWADIHEALRGALQRLAYAAQGAGKLPSGCTFTLALELREEAEAPIGHPQPWIPSESHLQPPTKQKPYQGESRGGVATRPIRSVRADPLFFECWLEQGSPDPEVVNSNTSGVVTNTSSESIPQ</sequence>